<keyword evidence="1" id="KW-0732">Signal</keyword>
<evidence type="ECO:0000259" key="2">
    <source>
        <dbReference type="Pfam" id="PF13767"/>
    </source>
</evidence>
<evidence type="ECO:0000313" key="4">
    <source>
        <dbReference type="Proteomes" id="UP000199116"/>
    </source>
</evidence>
<proteinExistence type="predicted"/>
<accession>A0A1I2MM01</accession>
<feature type="domain" description="DUF4168" evidence="2">
    <location>
        <begin position="41"/>
        <end position="152"/>
    </location>
</feature>
<dbReference type="AlphaFoldDB" id="A0A1I2MM01"/>
<organism evidence="3 4">
    <name type="scientific">Salegentibacter agarivorans</name>
    <dbReference type="NCBI Taxonomy" id="345907"/>
    <lineage>
        <taxon>Bacteria</taxon>
        <taxon>Pseudomonadati</taxon>
        <taxon>Bacteroidota</taxon>
        <taxon>Flavobacteriia</taxon>
        <taxon>Flavobacteriales</taxon>
        <taxon>Flavobacteriaceae</taxon>
        <taxon>Salegentibacter</taxon>
    </lineage>
</organism>
<dbReference type="Proteomes" id="UP000199116">
    <property type="component" value="Unassembled WGS sequence"/>
</dbReference>
<dbReference type="EMBL" id="FOOH01000014">
    <property type="protein sequence ID" value="SFF92483.1"/>
    <property type="molecule type" value="Genomic_DNA"/>
</dbReference>
<gene>
    <name evidence="3" type="ORF">SAMN04488033_114100</name>
</gene>
<protein>
    <recommendedName>
        <fullName evidence="2">DUF4168 domain-containing protein</fullName>
    </recommendedName>
</protein>
<dbReference type="InterPro" id="IPR025433">
    <property type="entry name" value="DUF4168"/>
</dbReference>
<feature type="chain" id="PRO_5011658535" description="DUF4168 domain-containing protein" evidence="1">
    <location>
        <begin position="25"/>
        <end position="159"/>
    </location>
</feature>
<keyword evidence="4" id="KW-1185">Reference proteome</keyword>
<dbReference type="Pfam" id="PF13767">
    <property type="entry name" value="DUF4168"/>
    <property type="match status" value="1"/>
</dbReference>
<name>A0A1I2MM01_9FLAO</name>
<evidence type="ECO:0000256" key="1">
    <source>
        <dbReference type="SAM" id="SignalP"/>
    </source>
</evidence>
<dbReference type="RefSeq" id="WP_093304945.1">
    <property type="nucleotide sequence ID" value="NZ_FOOH01000014.1"/>
</dbReference>
<feature type="signal peptide" evidence="1">
    <location>
        <begin position="1"/>
        <end position="24"/>
    </location>
</feature>
<reference evidence="4" key="1">
    <citation type="submission" date="2016-10" db="EMBL/GenBank/DDBJ databases">
        <authorList>
            <person name="Varghese N."/>
            <person name="Submissions S."/>
        </authorList>
    </citation>
    <scope>NUCLEOTIDE SEQUENCE [LARGE SCALE GENOMIC DNA]</scope>
    <source>
        <strain evidence="4">DSM 23515</strain>
    </source>
</reference>
<sequence length="159" mass="18000">MIKSKKIAGLLFAFALLGSASVFAQTQLPQQQQQTVEVDVSDEELSKFADAYQKIRMVNQQAQQEMAKKVEDSGFDIQRFNEIHQASLDPNTEVDATEDELTKHKEVVSEIEGMQGEFQKEMENAISEEGLDVARYEKIAMALQTDTELQQRLQQLMQG</sequence>
<evidence type="ECO:0000313" key="3">
    <source>
        <dbReference type="EMBL" id="SFF92483.1"/>
    </source>
</evidence>